<organism evidence="1 2">
    <name type="scientific">Streptococcus suis</name>
    <dbReference type="NCBI Taxonomy" id="1307"/>
    <lineage>
        <taxon>Bacteria</taxon>
        <taxon>Bacillati</taxon>
        <taxon>Bacillota</taxon>
        <taxon>Bacilli</taxon>
        <taxon>Lactobacillales</taxon>
        <taxon>Streptococcaceae</taxon>
        <taxon>Streptococcus</taxon>
    </lineage>
</organism>
<accession>A0A0Z8R0S8</accession>
<dbReference type="GO" id="GO:0006281">
    <property type="term" value="P:DNA repair"/>
    <property type="evidence" value="ECO:0007669"/>
    <property type="project" value="InterPro"/>
</dbReference>
<dbReference type="SUPFAM" id="SSF103084">
    <property type="entry name" value="Holliday junction resolvase RusA"/>
    <property type="match status" value="1"/>
</dbReference>
<proteinExistence type="predicted"/>
<dbReference type="GO" id="GO:0006310">
    <property type="term" value="P:DNA recombination"/>
    <property type="evidence" value="ECO:0007669"/>
    <property type="project" value="InterPro"/>
</dbReference>
<dbReference type="Proteomes" id="UP000069526">
    <property type="component" value="Unassembled WGS sequence"/>
</dbReference>
<dbReference type="InterPro" id="IPR036614">
    <property type="entry name" value="RusA-like_sf"/>
</dbReference>
<evidence type="ECO:0000313" key="2">
    <source>
        <dbReference type="Proteomes" id="UP000069526"/>
    </source>
</evidence>
<sequence>MKFEFILSNTKRRKEMLNTNDRMNWAQKAKITAYLRRIAFLKLSEGKYTTHTKKRPCGLVVTIYAPTERRMDPPNFYPTVKALIDGMTDAGIWTDDNHEVIKYMTFKYGGLSGLKDKYRIEIEVKEVHE</sequence>
<dbReference type="Gene3D" id="3.30.1330.70">
    <property type="entry name" value="Holliday junction resolvase RusA"/>
    <property type="match status" value="1"/>
</dbReference>
<evidence type="ECO:0000313" key="1">
    <source>
        <dbReference type="EMBL" id="CYW73742.1"/>
    </source>
</evidence>
<dbReference type="AlphaFoldDB" id="A0A0Z8R0S8"/>
<protein>
    <submittedName>
        <fullName evidence="1">Phage Holliday junction resolvase</fullName>
    </submittedName>
</protein>
<gene>
    <name evidence="1" type="ORF">ERS132539_02228</name>
</gene>
<reference evidence="1 2" key="1">
    <citation type="submission" date="2016-02" db="EMBL/GenBank/DDBJ databases">
        <authorList>
            <consortium name="Pathogen Informatics"/>
        </authorList>
    </citation>
    <scope>NUCLEOTIDE SEQUENCE [LARGE SCALE GENOMIC DNA]</scope>
    <source>
        <strain evidence="1 2">SS1013</strain>
    </source>
</reference>
<dbReference type="GO" id="GO:0000287">
    <property type="term" value="F:magnesium ion binding"/>
    <property type="evidence" value="ECO:0007669"/>
    <property type="project" value="InterPro"/>
</dbReference>
<dbReference type="EMBL" id="FIJK01000084">
    <property type="protein sequence ID" value="CYW73742.1"/>
    <property type="molecule type" value="Genomic_DNA"/>
</dbReference>
<name>A0A0Z8R0S8_STRSU</name>